<dbReference type="InParanoid" id="H2M6G5"/>
<dbReference type="GO" id="GO:0005634">
    <property type="term" value="C:nucleus"/>
    <property type="evidence" value="ECO:0000318"/>
    <property type="project" value="GO_Central"/>
</dbReference>
<dbReference type="OrthoDB" id="429427at2759"/>
<feature type="compositionally biased region" description="Polar residues" evidence="4">
    <location>
        <begin position="333"/>
        <end position="345"/>
    </location>
</feature>
<evidence type="ECO:0000256" key="2">
    <source>
        <dbReference type="ARBA" id="ARBA00010801"/>
    </source>
</evidence>
<evidence type="ECO:0000256" key="3">
    <source>
        <dbReference type="ARBA" id="ARBA00023242"/>
    </source>
</evidence>
<feature type="domain" description="GCF C-terminal" evidence="5">
    <location>
        <begin position="548"/>
        <end position="596"/>
    </location>
</feature>
<feature type="compositionally biased region" description="Basic residues" evidence="4">
    <location>
        <begin position="1"/>
        <end position="14"/>
    </location>
</feature>
<keyword evidence="3" id="KW-0539">Nucleus</keyword>
<reference evidence="6" key="2">
    <citation type="submission" date="2025-08" db="UniProtKB">
        <authorList>
            <consortium name="Ensembl"/>
        </authorList>
    </citation>
    <scope>IDENTIFICATION</scope>
    <source>
        <strain evidence="6">Hd-rR</strain>
    </source>
</reference>
<evidence type="ECO:0000313" key="6">
    <source>
        <dbReference type="Ensembl" id="ENSORLP00000014059.2"/>
    </source>
</evidence>
<feature type="compositionally biased region" description="Basic and acidic residues" evidence="4">
    <location>
        <begin position="279"/>
        <end position="299"/>
    </location>
</feature>
<dbReference type="GO" id="GO:0003677">
    <property type="term" value="F:DNA binding"/>
    <property type="evidence" value="ECO:0007669"/>
    <property type="project" value="InterPro"/>
</dbReference>
<dbReference type="Proteomes" id="UP000001038">
    <property type="component" value="Chromosome 3"/>
</dbReference>
<dbReference type="CTD" id="6936"/>
<organism evidence="6 7">
    <name type="scientific">Oryzias latipes</name>
    <name type="common">Japanese rice fish</name>
    <name type="synonym">Japanese killifish</name>
    <dbReference type="NCBI Taxonomy" id="8090"/>
    <lineage>
        <taxon>Eukaryota</taxon>
        <taxon>Metazoa</taxon>
        <taxon>Chordata</taxon>
        <taxon>Craniata</taxon>
        <taxon>Vertebrata</taxon>
        <taxon>Euteleostomi</taxon>
        <taxon>Actinopterygii</taxon>
        <taxon>Neopterygii</taxon>
        <taxon>Teleostei</taxon>
        <taxon>Neoteleostei</taxon>
        <taxon>Acanthomorphata</taxon>
        <taxon>Ovalentaria</taxon>
        <taxon>Atherinomorphae</taxon>
        <taxon>Beloniformes</taxon>
        <taxon>Adrianichthyidae</taxon>
        <taxon>Oryziinae</taxon>
        <taxon>Oryzias</taxon>
    </lineage>
</organism>
<dbReference type="STRING" id="8090.ENSORLP00000014059"/>
<dbReference type="Bgee" id="ENSORLG00000011210">
    <property type="expression patterns" value="Expressed in animal zygote and 14 other cell types or tissues"/>
</dbReference>
<feature type="compositionally biased region" description="Acidic residues" evidence="4">
    <location>
        <begin position="309"/>
        <end position="318"/>
    </location>
</feature>
<feature type="domain" description="GCF C-terminal" evidence="5">
    <location>
        <begin position="628"/>
        <end position="761"/>
    </location>
</feature>
<dbReference type="Ensembl" id="ENSORLT00000014060.2">
    <property type="protein sequence ID" value="ENSORLP00000014059.2"/>
    <property type="gene ID" value="ENSORLG00000011210.2"/>
</dbReference>
<dbReference type="PANTHER" id="PTHR12214:SF4">
    <property type="entry name" value="INTRON LARGE COMPLEX COMPONENT GCFC2"/>
    <property type="match status" value="1"/>
</dbReference>
<keyword evidence="7" id="KW-1185">Reference proteome</keyword>
<feature type="compositionally biased region" description="Basic and acidic residues" evidence="4">
    <location>
        <begin position="56"/>
        <end position="86"/>
    </location>
</feature>
<sequence>MFNKKPRRNFRQRKASSSEDEEQRKDSAGENEDVKASLVVNPPSKAAPGRGISCSSKREATPPKADSSDEEHREALELTEETRNNKDGTNWKTNSVLSFSVEKENEESSFQLKRTSDKAVLFQVRKKEALPAKKKPFNKGGGDALSSISPRHDHCDEALPQSPEHNSSSEDINSEDTSSGDSNSEDSNIDDDGTNGGGVGSSSPTSESDSTCSAPKPMVFPSAKEIKAARKQRSAIRAQKEFISLRRDHPSSNGSTPDHYSREDEEERVDDDDDNEPDDHERRIEFAPRPKSIRERIAEKLGGSGDSLDGSDEEDQELWEQTQIGKGFKRQPGEQSPSGSDSSINIRGRNKKRSSKNKIPESLPPISVSMIKRRIAGKLDSLKEVHRARQAELRKMAGDVENATASLELLEDASSESQLKFYRNMTLYIHNLVECLREKVVEINALELELHMLLSDQMEALLAQTRGRIKEQAERLQQLSYNTEEQSSSTVETNRKCIKEPQSEDFDLPEDAQLSPEEEEQLQARIADIQSRSQDVFSDVQDDFCSVKNILARFEEWRRSYSESYHNAYISLCIPKLLNPIIRHQLLSWNPLKESSCGEFENLPWFSAVETFCHGHGHEELEQIDRQTLTSTIEKTVLPKMTAFVELVWDPMSHQQSVSLSGVCHRLEEDYSIFKGEQSKPVKGFIEAVIQRLRNCVDEDVFIPLYPKKCFDDGSSAQCHFRDQQFWTAVKLLGNMGRWDLLLPDAVLKELMLDKLLNRYLMITLCSQTLSNNTPACKKIAESLPLSWFEGESHCLPQLQNFKNHIVQDVHRICKQQPPGDPDTKSAVVEDLKVLSRIRCYDSIMDLAGKYHCEDAIYAHQLLNQESQ</sequence>
<dbReference type="Pfam" id="PF07842">
    <property type="entry name" value="GCFC"/>
    <property type="match status" value="2"/>
</dbReference>
<dbReference type="GO" id="GO:0000398">
    <property type="term" value="P:mRNA splicing, via spliceosome"/>
    <property type="evidence" value="ECO:0007669"/>
    <property type="project" value="InterPro"/>
</dbReference>
<dbReference type="AlphaFoldDB" id="H2M6G5"/>
<dbReference type="PANTHER" id="PTHR12214">
    <property type="entry name" value="GC-RICH SEQUENCE DNA-BINDING FACTOR"/>
    <property type="match status" value="1"/>
</dbReference>
<dbReference type="eggNOG" id="KOG2136">
    <property type="taxonomic scope" value="Eukaryota"/>
</dbReference>
<dbReference type="InterPro" id="IPR012890">
    <property type="entry name" value="GCFC2-like"/>
</dbReference>
<protein>
    <submittedName>
        <fullName evidence="6">GC-rich sequence DNA-binding factor 2</fullName>
    </submittedName>
</protein>
<reference evidence="6" key="3">
    <citation type="submission" date="2025-09" db="UniProtKB">
        <authorList>
            <consortium name="Ensembl"/>
        </authorList>
    </citation>
    <scope>IDENTIFICATION</scope>
    <source>
        <strain evidence="6">Hd-rR</strain>
    </source>
</reference>
<feature type="compositionally biased region" description="Low complexity" evidence="4">
    <location>
        <begin position="201"/>
        <end position="213"/>
    </location>
</feature>
<dbReference type="InterPro" id="IPR022783">
    <property type="entry name" value="GCFC_dom"/>
</dbReference>
<gene>
    <name evidence="6" type="primary">gcfc2</name>
</gene>
<name>H2M6G5_ORYLA</name>
<evidence type="ECO:0000259" key="5">
    <source>
        <dbReference type="Pfam" id="PF07842"/>
    </source>
</evidence>
<comment type="subcellular location">
    <subcellularLocation>
        <location evidence="1">Nucleus</location>
    </subcellularLocation>
</comment>
<feature type="compositionally biased region" description="Acidic residues" evidence="4">
    <location>
        <begin position="183"/>
        <end position="193"/>
    </location>
</feature>
<feature type="region of interest" description="Disordered" evidence="4">
    <location>
        <begin position="1"/>
        <end position="92"/>
    </location>
</feature>
<dbReference type="HOGENOM" id="CLU_010846_3_0_1"/>
<reference evidence="6 7" key="1">
    <citation type="journal article" date="2007" name="Nature">
        <title>The medaka draft genome and insights into vertebrate genome evolution.</title>
        <authorList>
            <person name="Kasahara M."/>
            <person name="Naruse K."/>
            <person name="Sasaki S."/>
            <person name="Nakatani Y."/>
            <person name="Qu W."/>
            <person name="Ahsan B."/>
            <person name="Yamada T."/>
            <person name="Nagayasu Y."/>
            <person name="Doi K."/>
            <person name="Kasai Y."/>
            <person name="Jindo T."/>
            <person name="Kobayashi D."/>
            <person name="Shimada A."/>
            <person name="Toyoda A."/>
            <person name="Kuroki Y."/>
            <person name="Fujiyama A."/>
            <person name="Sasaki T."/>
            <person name="Shimizu A."/>
            <person name="Asakawa S."/>
            <person name="Shimizu N."/>
            <person name="Hashimoto S."/>
            <person name="Yang J."/>
            <person name="Lee Y."/>
            <person name="Matsushima K."/>
            <person name="Sugano S."/>
            <person name="Sakaizumi M."/>
            <person name="Narita T."/>
            <person name="Ohishi K."/>
            <person name="Haga S."/>
            <person name="Ohta F."/>
            <person name="Nomoto H."/>
            <person name="Nogata K."/>
            <person name="Morishita T."/>
            <person name="Endo T."/>
            <person name="Shin-I T."/>
            <person name="Takeda H."/>
            <person name="Morishita S."/>
            <person name="Kohara Y."/>
        </authorList>
    </citation>
    <scope>NUCLEOTIDE SEQUENCE [LARGE SCALE GENOMIC DNA]</scope>
    <source>
        <strain evidence="6 7">Hd-rR</strain>
    </source>
</reference>
<proteinExistence type="inferred from homology"/>
<evidence type="ECO:0000313" key="7">
    <source>
        <dbReference type="Proteomes" id="UP000001038"/>
    </source>
</evidence>
<accession>H2M6G5</accession>
<feature type="compositionally biased region" description="Acidic residues" evidence="4">
    <location>
        <begin position="263"/>
        <end position="278"/>
    </location>
</feature>
<dbReference type="GeneTree" id="ENSGT00390000000455"/>
<dbReference type="GeneID" id="101169100"/>
<feature type="compositionally biased region" description="Basic and acidic residues" evidence="4">
    <location>
        <begin position="238"/>
        <end position="250"/>
    </location>
</feature>
<comment type="similarity">
    <text evidence="2">Belongs to the GCF family.</text>
</comment>
<evidence type="ECO:0000256" key="4">
    <source>
        <dbReference type="SAM" id="MobiDB-lite"/>
    </source>
</evidence>
<feature type="compositionally biased region" description="Basic and acidic residues" evidence="4">
    <location>
        <begin position="22"/>
        <end position="35"/>
    </location>
</feature>
<dbReference type="KEGG" id="ola:101169100"/>
<feature type="region of interest" description="Disordered" evidence="4">
    <location>
        <begin position="125"/>
        <end position="364"/>
    </location>
</feature>
<evidence type="ECO:0000256" key="1">
    <source>
        <dbReference type="ARBA" id="ARBA00004123"/>
    </source>
</evidence>